<dbReference type="InterPro" id="IPR036759">
    <property type="entry name" value="TPK_catalytic_sf"/>
</dbReference>
<sequence length="206" mass="23809">MTKNVLIVTAETNINYNSFNNNENIIIGVERGCLDLIYRDYKIDYAIGDFDKVSGEELELIKSKVNKVEILNCEKDYFDGEEAIIRALAYSPQKIIFVANPTKRYDKNFSIFSLVFKYGIYFMNEDTNIFLIKKGTKVLNFDDYQEKTYVSFFSRVPTLITIEGLKYTTENFLLNQYDITCASNAFIPNKDGKITVTEDIICIMTK</sequence>
<dbReference type="InterPro" id="IPR053149">
    <property type="entry name" value="TPK"/>
</dbReference>
<dbReference type="NCBIfam" id="TIGR01378">
    <property type="entry name" value="thi_PPkinase"/>
    <property type="match status" value="1"/>
</dbReference>
<evidence type="ECO:0000256" key="5">
    <source>
        <dbReference type="NCBIfam" id="TIGR01378"/>
    </source>
</evidence>
<reference evidence="7 8" key="1">
    <citation type="submission" date="2017-12" db="EMBL/GenBank/DDBJ databases">
        <title>Mesoplasma syrphidae YJS, Complete Genome.</title>
        <authorList>
            <person name="Knight T.F."/>
            <person name="Citino T."/>
            <person name="Rubinstein R."/>
            <person name="Neuschaefer Z."/>
        </authorList>
    </citation>
    <scope>NUCLEOTIDE SEQUENCE [LARGE SCALE GENOMIC DNA]</scope>
    <source>
        <strain evidence="7 8">YJS</strain>
    </source>
</reference>
<evidence type="ECO:0000313" key="8">
    <source>
        <dbReference type="Proteomes" id="UP000233419"/>
    </source>
</evidence>
<keyword evidence="1" id="KW-0808">Transferase</keyword>
<dbReference type="GO" id="GO:0030975">
    <property type="term" value="F:thiamine binding"/>
    <property type="evidence" value="ECO:0007669"/>
    <property type="project" value="InterPro"/>
</dbReference>
<dbReference type="InterPro" id="IPR007373">
    <property type="entry name" value="Thiamin_PyroPKinase_B1-bd"/>
</dbReference>
<evidence type="ECO:0000256" key="1">
    <source>
        <dbReference type="ARBA" id="ARBA00022679"/>
    </source>
</evidence>
<protein>
    <recommendedName>
        <fullName evidence="5">Thiamine diphosphokinase</fullName>
        <ecNumber evidence="5">2.7.6.2</ecNumber>
    </recommendedName>
</protein>
<proteinExistence type="predicted"/>
<dbReference type="Pfam" id="PF04265">
    <property type="entry name" value="TPK_B1_binding"/>
    <property type="match status" value="1"/>
</dbReference>
<dbReference type="GO" id="GO:0009229">
    <property type="term" value="P:thiamine diphosphate biosynthetic process"/>
    <property type="evidence" value="ECO:0007669"/>
    <property type="project" value="InterPro"/>
</dbReference>
<dbReference type="SUPFAM" id="SSF63999">
    <property type="entry name" value="Thiamin pyrophosphokinase, catalytic domain"/>
    <property type="match status" value="1"/>
</dbReference>
<dbReference type="EMBL" id="CP025257">
    <property type="protein sequence ID" value="AUF83394.1"/>
    <property type="molecule type" value="Genomic_DNA"/>
</dbReference>
<dbReference type="Gene3D" id="3.40.50.10240">
    <property type="entry name" value="Thiamin pyrophosphokinase, catalytic domain"/>
    <property type="match status" value="1"/>
</dbReference>
<organism evidence="7 8">
    <name type="scientific">Mesoplasma syrphidae</name>
    <dbReference type="NCBI Taxonomy" id="225999"/>
    <lineage>
        <taxon>Bacteria</taxon>
        <taxon>Bacillati</taxon>
        <taxon>Mycoplasmatota</taxon>
        <taxon>Mollicutes</taxon>
        <taxon>Entomoplasmatales</taxon>
        <taxon>Entomoplasmataceae</taxon>
        <taxon>Mesoplasma</taxon>
    </lineage>
</organism>
<evidence type="ECO:0000256" key="2">
    <source>
        <dbReference type="ARBA" id="ARBA00022741"/>
    </source>
</evidence>
<dbReference type="KEGG" id="msyr:CXP39_01055"/>
<dbReference type="InterPro" id="IPR007371">
    <property type="entry name" value="TPK_catalytic"/>
</dbReference>
<evidence type="ECO:0000313" key="7">
    <source>
        <dbReference type="EMBL" id="AUF83394.1"/>
    </source>
</evidence>
<dbReference type="CDD" id="cd07995">
    <property type="entry name" value="TPK"/>
    <property type="match status" value="1"/>
</dbReference>
<keyword evidence="2" id="KW-0547">Nucleotide-binding</keyword>
<dbReference type="SMART" id="SM00983">
    <property type="entry name" value="TPK_B1_binding"/>
    <property type="match status" value="1"/>
</dbReference>
<dbReference type="InterPro" id="IPR006282">
    <property type="entry name" value="Thi_PPkinase"/>
</dbReference>
<keyword evidence="3 7" id="KW-0418">Kinase</keyword>
<dbReference type="AlphaFoldDB" id="A0A2K9CCM0"/>
<dbReference type="GO" id="GO:0006772">
    <property type="term" value="P:thiamine metabolic process"/>
    <property type="evidence" value="ECO:0007669"/>
    <property type="project" value="UniProtKB-UniRule"/>
</dbReference>
<dbReference type="PANTHER" id="PTHR41299:SF1">
    <property type="entry name" value="THIAMINE PYROPHOSPHOKINASE"/>
    <property type="match status" value="1"/>
</dbReference>
<dbReference type="InterPro" id="IPR036371">
    <property type="entry name" value="TPK_B1-bd_sf"/>
</dbReference>
<keyword evidence="4" id="KW-0067">ATP-binding</keyword>
<evidence type="ECO:0000256" key="4">
    <source>
        <dbReference type="ARBA" id="ARBA00022840"/>
    </source>
</evidence>
<dbReference type="GO" id="GO:0004788">
    <property type="term" value="F:thiamine diphosphokinase activity"/>
    <property type="evidence" value="ECO:0007669"/>
    <property type="project" value="UniProtKB-UniRule"/>
</dbReference>
<dbReference type="EC" id="2.7.6.2" evidence="5"/>
<gene>
    <name evidence="7" type="ORF">CXP39_01055</name>
</gene>
<dbReference type="Pfam" id="PF04263">
    <property type="entry name" value="TPK_catalytic"/>
    <property type="match status" value="1"/>
</dbReference>
<evidence type="ECO:0000256" key="3">
    <source>
        <dbReference type="ARBA" id="ARBA00022777"/>
    </source>
</evidence>
<dbReference type="PANTHER" id="PTHR41299">
    <property type="entry name" value="THIAMINE PYROPHOSPHOKINASE"/>
    <property type="match status" value="1"/>
</dbReference>
<dbReference type="GO" id="GO:0016301">
    <property type="term" value="F:kinase activity"/>
    <property type="evidence" value="ECO:0007669"/>
    <property type="project" value="UniProtKB-KW"/>
</dbReference>
<accession>A0A2K9CCM0</accession>
<dbReference type="GO" id="GO:0005524">
    <property type="term" value="F:ATP binding"/>
    <property type="evidence" value="ECO:0007669"/>
    <property type="project" value="UniProtKB-KW"/>
</dbReference>
<dbReference type="Proteomes" id="UP000233419">
    <property type="component" value="Chromosome"/>
</dbReference>
<dbReference type="SUPFAM" id="SSF63862">
    <property type="entry name" value="Thiamin pyrophosphokinase, substrate-binding domain"/>
    <property type="match status" value="1"/>
</dbReference>
<keyword evidence="8" id="KW-1185">Reference proteome</keyword>
<dbReference type="OrthoDB" id="9804377at2"/>
<name>A0A2K9CCM0_9MOLU</name>
<feature type="domain" description="Thiamin pyrophosphokinase thiamin-binding" evidence="6">
    <location>
        <begin position="135"/>
        <end position="201"/>
    </location>
</feature>
<evidence type="ECO:0000259" key="6">
    <source>
        <dbReference type="SMART" id="SM00983"/>
    </source>
</evidence>